<name>A0A829YIX2_9GAMM</name>
<feature type="domain" description="Response regulatory" evidence="3">
    <location>
        <begin position="4"/>
        <end position="117"/>
    </location>
</feature>
<dbReference type="GO" id="GO:0000160">
    <property type="term" value="P:phosphorelay signal transduction system"/>
    <property type="evidence" value="ECO:0007669"/>
    <property type="project" value="InterPro"/>
</dbReference>
<proteinExistence type="predicted"/>
<comment type="caution">
    <text evidence="4">The sequence shown here is derived from an EMBL/GenBank/DDBJ whole genome shotgun (WGS) entry which is preliminary data.</text>
</comment>
<dbReference type="Pfam" id="PF00072">
    <property type="entry name" value="Response_reg"/>
    <property type="match status" value="1"/>
</dbReference>
<dbReference type="InterPro" id="IPR050595">
    <property type="entry name" value="Bact_response_regulator"/>
</dbReference>
<evidence type="ECO:0000313" key="4">
    <source>
        <dbReference type="EMBL" id="GFE82813.1"/>
    </source>
</evidence>
<dbReference type="SMART" id="SM00448">
    <property type="entry name" value="REC"/>
    <property type="match status" value="1"/>
</dbReference>
<dbReference type="PROSITE" id="PS50110">
    <property type="entry name" value="RESPONSE_REGULATORY"/>
    <property type="match status" value="1"/>
</dbReference>
<reference evidence="5" key="1">
    <citation type="submission" date="2020-01" db="EMBL/GenBank/DDBJ databases">
        <title>'Steroidobacter agaridevorans' sp. nov., agar-degrading bacteria isolated from rhizosphere soils.</title>
        <authorList>
            <person name="Ikenaga M."/>
            <person name="Kataoka M."/>
            <person name="Murouchi A."/>
            <person name="Katsuragi S."/>
            <person name="Sakai M."/>
        </authorList>
    </citation>
    <scope>NUCLEOTIDE SEQUENCE [LARGE SCALE GENOMIC DNA]</scope>
    <source>
        <strain evidence="5">YU21-B</strain>
    </source>
</reference>
<dbReference type="AlphaFoldDB" id="A0A829YIX2"/>
<dbReference type="SUPFAM" id="SSF52172">
    <property type="entry name" value="CheY-like"/>
    <property type="match status" value="1"/>
</dbReference>
<dbReference type="PANTHER" id="PTHR44591">
    <property type="entry name" value="STRESS RESPONSE REGULATOR PROTEIN 1"/>
    <property type="match status" value="1"/>
</dbReference>
<dbReference type="PANTHER" id="PTHR44591:SF3">
    <property type="entry name" value="RESPONSE REGULATORY DOMAIN-CONTAINING PROTEIN"/>
    <property type="match status" value="1"/>
</dbReference>
<evidence type="ECO:0000259" key="3">
    <source>
        <dbReference type="PROSITE" id="PS50110"/>
    </source>
</evidence>
<protein>
    <submittedName>
        <fullName evidence="4">Response regulator</fullName>
    </submittedName>
</protein>
<dbReference type="CDD" id="cd00156">
    <property type="entry name" value="REC"/>
    <property type="match status" value="1"/>
</dbReference>
<keyword evidence="1 2" id="KW-0597">Phosphoprotein</keyword>
<feature type="modified residue" description="4-aspartylphosphate" evidence="2">
    <location>
        <position position="53"/>
    </location>
</feature>
<dbReference type="EMBL" id="BLJN01000005">
    <property type="protein sequence ID" value="GFE82813.1"/>
    <property type="molecule type" value="Genomic_DNA"/>
</dbReference>
<evidence type="ECO:0000256" key="2">
    <source>
        <dbReference type="PROSITE-ProRule" id="PRU00169"/>
    </source>
</evidence>
<dbReference type="InterPro" id="IPR011006">
    <property type="entry name" value="CheY-like_superfamily"/>
</dbReference>
<accession>A0A829YIX2</accession>
<evidence type="ECO:0000313" key="5">
    <source>
        <dbReference type="Proteomes" id="UP000445000"/>
    </source>
</evidence>
<keyword evidence="5" id="KW-1185">Reference proteome</keyword>
<sequence length="120" mass="12736">MSQVILVVDDDRSMRASTLRLLGARGYTTIEAASAAEAVQKTAALNPDVILMDLHLRHGSGLEAARQIKGQQPLAHIPIIALTATPPDWDEKLQLFAAVLVKPCPTAQILDAVAAALPHA</sequence>
<dbReference type="Proteomes" id="UP000445000">
    <property type="component" value="Unassembled WGS sequence"/>
</dbReference>
<dbReference type="Gene3D" id="3.40.50.2300">
    <property type="match status" value="1"/>
</dbReference>
<gene>
    <name evidence="4" type="ORF">GCM10011487_48130</name>
</gene>
<organism evidence="4 5">
    <name type="scientific">Steroidobacter agaridevorans</name>
    <dbReference type="NCBI Taxonomy" id="2695856"/>
    <lineage>
        <taxon>Bacteria</taxon>
        <taxon>Pseudomonadati</taxon>
        <taxon>Pseudomonadota</taxon>
        <taxon>Gammaproteobacteria</taxon>
        <taxon>Steroidobacterales</taxon>
        <taxon>Steroidobacteraceae</taxon>
        <taxon>Steroidobacter</taxon>
    </lineage>
</organism>
<evidence type="ECO:0000256" key="1">
    <source>
        <dbReference type="ARBA" id="ARBA00022553"/>
    </source>
</evidence>
<dbReference type="InterPro" id="IPR001789">
    <property type="entry name" value="Sig_transdc_resp-reg_receiver"/>
</dbReference>